<sequence>MEARVRQALEAARRDRDSSTLLKGYEILVTATTEGQTEGICLAPDLFVICAELAIENELLGVGEECVRRFLQTAPALGPLLVRIVLCQAQLNGALSPDRPEQLNESMLYYVKAAHLAKQDPRLVPMLYRISVLWWRSAQPCWVSGLRGHLAGALAALVPALGDCEDTDPVWTAELMICLVESLLDAGRSKEAASAALRAAQYTRTRAPHLLPHVLTLQVRHRLLDSAKAAKEAASSPLLKALVQMQRMKAQLESGESPADITAQLKQILKLLASCDSAPPSHHSGLVVPTALATRSHNDSPTQPDCSPEPDASTPSASCPSSLATTLEDSTMPTHRGITSRGGSDSGGVAGNDEAVGGQESPGTKRELKRLAGAQRFEFKEAAASTTGPVLAHTPSRARATKHTAVLNSVQLPDFSPAWPSSGNWGSGVEEEEGQEEVKIIPAACRPAGSRASRSAENGSEKIVEQCHGKVSDRRAKEEDQRTDAADSPRDASMLVLEVPEKMPLPPEDLSYDNLSLLLELAQLCLDQQQLPLASQCLMAIEACRPAGTVLLRVECLRAQLSVSALGDDLSHRSVQVRLAAVQRLQAMLQSGVEGRCARGAAVSSSDAARVTQELSAALWNLSVPLLGLPSMPSRVCGALVIAARRLQEAQSPLHDLRWQLHWALAEMEQDQVVRGSGSAERHLLEAERLAPSAGHRDHARAALQRHRCATNSLPSSSIEEAATIIYQMAGITALPSGARALLIKAGRALAPDTFMQVLEAENPHRAECSDGPLAERARLHAQASIRAASHLLTIGSDRERDRVHLWAELAALCVRHNVWDVNRVATRFCLLYDDGRWRAQLPEEESNGPQSKPQPQSKQQQAPQSQQQEQQLRLDPQPQQQQQVAEVASGQQQPVLSAQSDREVLTSLANINFICAEAMAELLRREGVGLYEVPPLPAQYVVPGPPPGHEGLPPDQLTDWKTYTDWLHELSERVIGCLLRGAELGAELGDVAVVMGAVVRLWNHVAPLVATGRECDVLDKLTTGLNVLRETRTHSDPELLGLLCAAVARGMCSTWLPPAPPMPPVPPVSSAATRKQQKGGNKQQGGAPAISPEACIQLKKALEVCEFGLQMTSVSPEGSASRQLLSAWARIKLGLQQPPVLPPTQGGSAVMRVLVAVEAHSLSPCGLAPPPCPSLTEVSDQAASCEWTQPLVELQLWTRIATLALTNQHEALALQSSHNALRLQGANVTGQRCRLLKGDRQQEKWRLLSVAAAVQGQAVARRHGHGSLALTLATDAFLQSARFGERAGSVTLVLQAVRHMWNVCASVAPCPLGRAPLRAPLIALLTIVSNSCGSQRLRQKCDVKPSETSQCEEKEEERMPGGAAWGEEALAAWTRLALLMSQIHEDTGDLGAAMATVNHALSSTPRGNHRLPLYRRRVWLKTRLGQALELESARFREGGERACARAWLSLALAHPHPAQQLLCYRHALLALQAPECVHMRVLVLRELSRWALAQGSSCQDAVTLLTHAGNNLITTRRGDTCGRPDTGTDEAATHVHTHGNVSSWARAWPEEARVQDLDSLAQLLVDGCSVLGRCHGGHAAPLMHGPLSAFACVMRMWELLLEMPTAATAPTEKSDGVKGKHKDKRDDSGKESHKDKKTPSGSAKRSKTAAPARGDAPRRKGSPAPLPSSLHGWAAPEWSEETRAALATALLSDDSFPEPDVTVDSLGDLAQLLCELRCPLLALPVLQLALALCTSERGNAGLGQLYSLRLAELCTHLNMHDTARSHLKAVGSVPLPLEELASCREEVEMRKLGAAGTRGSSHSFSPVCKGGHSAVSCLPVWLDKAEVLVRLGLMQPAHFLLAEIRTTAQVLGEQRSLGRCLCLLAQLSLGEGYPGGAGGVLEVAGGPRGGARPLLEAAQEVCGNVAHVGNVAMSRAESLVQSAGPHSLRQACRVLGRAVRALHAACERCPSQEQHLGPMVASLQNRMVSVLMQAVRSHCETGKGHGPQWDPYEGTHVDSWGRPPWEDFCPFTDGETRELQSVLSSLRRAGEALARSAETMIQSGERHHSAHALMQAAWALGLQARCSGDEEVVRQSLLEAWGLGRRAVLTMERGFRETQTLMPALHSAQALPACCLASVKLQLVQLLQLGMEERERSERAERAHATGRSALQRRVERHLDTLLQEQRSPAERHVLWSTTLRSLPQTALTQLSSALLLLSRGPNEDPNGIQGGLGAPRGQVALLSAHCLGCVARLYEPQWQENWGDTEPELMEEDDGSTELTFLSSPTPPVPNIQAELSLPQAQLCQSVELMSQALGVALREGDLRTASSAALALTDAMGPSQPQAAAQYLALFQSCVASRTLAVVLRRVAGAAGSSRAAACLRTATRDRGQAGICCPLTPPVAAAATAPTGSAAATHALKQTVWRYLAVSTQHLVLINELPPNLDIVILQHSLDRRYLYGAVLDKPGSYVGDKKKTEKLGGSQQLASRTRVARMQVKATELDSLLCSTREHRERAQQSYLQQEKRETHRISDDDGQLQEDLEAIVGRTEQYLQPVLAQLGVSALGLVDPVGAAVSARCRGGEKSTRASAEQAVAPAAPHLIILADLHLMQLPLELLPGMVGRPDLPPFPGRTPSAENPMADVEPPKAPQLQPPPRSMSRDFSLQILHGRWVRAACGSEEKGEGKPGKEEKARSARKPNPVSVSQPVPPHCSIVEGQGLKYIIDPHGHTREAGSNVAQVWTRIVDSSCALTSRWEGLAPSTGPPNAAQCERLVSAASTLLFCAPKRFLSFLAPEKLISLSLNKSPLMLLLDQTLVGSTAYNPDSTLALERERALGLPGPLLGAIMLSLAGARAVLTPLWPSRAGGIGALERVCEALLVRGMCCGQVAQLQAGSPLSGGAGGPSPPSTPSVISESCWSTEEGLVLYGLPNVVIR</sequence>
<dbReference type="InterPro" id="IPR039586">
    <property type="entry name" value="CFAP46"/>
</dbReference>
<feature type="region of interest" description="Disordered" evidence="1">
    <location>
        <begin position="1609"/>
        <end position="1673"/>
    </location>
</feature>
<keyword evidence="3" id="KW-0282">Flagellum</keyword>
<dbReference type="RefSeq" id="XP_032821708.1">
    <property type="nucleotide sequence ID" value="XM_032965817.1"/>
</dbReference>
<feature type="compositionally biased region" description="Polar residues" evidence="1">
    <location>
        <begin position="313"/>
        <end position="333"/>
    </location>
</feature>
<dbReference type="InterPro" id="IPR057466">
    <property type="entry name" value="CFAP46_TPR"/>
</dbReference>
<dbReference type="GO" id="GO:0035082">
    <property type="term" value="P:axoneme assembly"/>
    <property type="evidence" value="ECO:0007669"/>
    <property type="project" value="InterPro"/>
</dbReference>
<dbReference type="Pfam" id="PF25439">
    <property type="entry name" value="TPR_CFAP46_N"/>
    <property type="match status" value="1"/>
</dbReference>
<dbReference type="Proteomes" id="UP001318040">
    <property type="component" value="Chromosome 2"/>
</dbReference>
<organism evidence="2 3">
    <name type="scientific">Petromyzon marinus</name>
    <name type="common">Sea lamprey</name>
    <dbReference type="NCBI Taxonomy" id="7757"/>
    <lineage>
        <taxon>Eukaryota</taxon>
        <taxon>Metazoa</taxon>
        <taxon>Chordata</taxon>
        <taxon>Craniata</taxon>
        <taxon>Vertebrata</taxon>
        <taxon>Cyclostomata</taxon>
        <taxon>Hyperoartia</taxon>
        <taxon>Petromyzontiformes</taxon>
        <taxon>Petromyzontidae</taxon>
        <taxon>Petromyzon</taxon>
    </lineage>
</organism>
<feature type="compositionally biased region" description="Pro residues" evidence="1">
    <location>
        <begin position="2626"/>
        <end position="2636"/>
    </location>
</feature>
<feature type="region of interest" description="Disordered" evidence="1">
    <location>
        <begin position="843"/>
        <end position="889"/>
    </location>
</feature>
<evidence type="ECO:0000313" key="2">
    <source>
        <dbReference type="Proteomes" id="UP001318040"/>
    </source>
</evidence>
<keyword evidence="3" id="KW-0966">Cell projection</keyword>
<protein>
    <submittedName>
        <fullName evidence="3">Cilia- and flagella-associated protein 46</fullName>
    </submittedName>
</protein>
<keyword evidence="3" id="KW-0969">Cilium</keyword>
<keyword evidence="2" id="KW-1185">Reference proteome</keyword>
<dbReference type="GO" id="GO:0060294">
    <property type="term" value="P:cilium movement involved in cell motility"/>
    <property type="evidence" value="ECO:0007669"/>
    <property type="project" value="InterPro"/>
</dbReference>
<feature type="compositionally biased region" description="Basic and acidic residues" evidence="1">
    <location>
        <begin position="2658"/>
        <end position="2673"/>
    </location>
</feature>
<dbReference type="PANTHER" id="PTHR15977">
    <property type="entry name" value="CILIA- AND FLAGELLA-ASSOCIATED PROTEIN 46"/>
    <property type="match status" value="1"/>
</dbReference>
<feature type="compositionally biased region" description="Basic and acidic residues" evidence="1">
    <location>
        <begin position="459"/>
        <end position="490"/>
    </location>
</feature>
<dbReference type="CTD" id="54777"/>
<feature type="compositionally biased region" description="Low complexity" evidence="1">
    <location>
        <begin position="849"/>
        <end position="889"/>
    </location>
</feature>
<proteinExistence type="predicted"/>
<dbReference type="KEGG" id="pmrn:116948767"/>
<feature type="region of interest" description="Disordered" evidence="1">
    <location>
        <begin position="1063"/>
        <end position="1089"/>
    </location>
</feature>
<gene>
    <name evidence="3" type="primary">CFAP46</name>
</gene>
<evidence type="ECO:0000313" key="3">
    <source>
        <dbReference type="RefSeq" id="XP_032821708.1"/>
    </source>
</evidence>
<feature type="compositionally biased region" description="Polar residues" evidence="1">
    <location>
        <begin position="295"/>
        <end position="305"/>
    </location>
</feature>
<feature type="region of interest" description="Disordered" evidence="1">
    <location>
        <begin position="450"/>
        <end position="490"/>
    </location>
</feature>
<feature type="compositionally biased region" description="Basic and acidic residues" evidence="1">
    <location>
        <begin position="1613"/>
        <end position="1639"/>
    </location>
</feature>
<name>A0AAJ7X6C8_PETMA</name>
<evidence type="ECO:0000256" key="1">
    <source>
        <dbReference type="SAM" id="MobiDB-lite"/>
    </source>
</evidence>
<feature type="region of interest" description="Disordered" evidence="1">
    <location>
        <begin position="295"/>
        <end position="366"/>
    </location>
</feature>
<feature type="region of interest" description="Disordered" evidence="1">
    <location>
        <begin position="2605"/>
        <end position="2638"/>
    </location>
</feature>
<dbReference type="PANTHER" id="PTHR15977:SF15">
    <property type="entry name" value="CILIA- AND FLAGELLA-ASSOCIATED PROTEIN 46"/>
    <property type="match status" value="1"/>
</dbReference>
<feature type="region of interest" description="Disordered" evidence="1">
    <location>
        <begin position="2655"/>
        <end position="2689"/>
    </location>
</feature>
<reference evidence="3" key="1">
    <citation type="submission" date="2025-08" db="UniProtKB">
        <authorList>
            <consortium name="RefSeq"/>
        </authorList>
    </citation>
    <scope>IDENTIFICATION</scope>
    <source>
        <tissue evidence="3">Sperm</tissue>
    </source>
</reference>
<accession>A0AAJ7X6C8</accession>
<feature type="compositionally biased region" description="Low complexity" evidence="1">
    <location>
        <begin position="1069"/>
        <end position="1087"/>
    </location>
</feature>